<evidence type="ECO:0000256" key="1">
    <source>
        <dbReference type="SAM" id="Coils"/>
    </source>
</evidence>
<feature type="coiled-coil region" evidence="1">
    <location>
        <begin position="10"/>
        <end position="44"/>
    </location>
</feature>
<evidence type="ECO:0000313" key="2">
    <source>
        <dbReference type="EMBL" id="QBK87237.1"/>
    </source>
</evidence>
<protein>
    <submittedName>
        <fullName evidence="2">Uncharacterized protein</fullName>
    </submittedName>
</protein>
<dbReference type="EMBL" id="MK500346">
    <property type="protein sequence ID" value="QBK87237.1"/>
    <property type="molecule type" value="Genomic_DNA"/>
</dbReference>
<organism evidence="2">
    <name type="scientific">Marseillevirus LCMAC201</name>
    <dbReference type="NCBI Taxonomy" id="2506605"/>
    <lineage>
        <taxon>Viruses</taxon>
        <taxon>Varidnaviria</taxon>
        <taxon>Bamfordvirae</taxon>
        <taxon>Nucleocytoviricota</taxon>
        <taxon>Megaviricetes</taxon>
        <taxon>Pimascovirales</taxon>
        <taxon>Pimascovirales incertae sedis</taxon>
        <taxon>Marseilleviridae</taxon>
    </lineage>
</organism>
<name>A0A481YWI2_9VIRU</name>
<sequence length="114" mass="13099">MDTGSILYEIEGIDKELARLRKKVRELNKRKKDLLEQAVNNMHESGETQIAHGGKTYILGERSQHVRKNDKKKRQDTLTILNDEGFHGDQADEMYDKITGALRGPETITYTLKN</sequence>
<proteinExistence type="predicted"/>
<reference evidence="2" key="1">
    <citation type="journal article" date="2019" name="MBio">
        <title>Virus Genomes from Deep Sea Sediments Expand the Ocean Megavirome and Support Independent Origins of Viral Gigantism.</title>
        <authorList>
            <person name="Backstrom D."/>
            <person name="Yutin N."/>
            <person name="Jorgensen S.L."/>
            <person name="Dharamshi J."/>
            <person name="Homa F."/>
            <person name="Zaremba-Niedwiedzka K."/>
            <person name="Spang A."/>
            <person name="Wolf Y.I."/>
            <person name="Koonin E.V."/>
            <person name="Ettema T.J."/>
        </authorList>
    </citation>
    <scope>NUCLEOTIDE SEQUENCE</scope>
</reference>
<keyword evidence="1" id="KW-0175">Coiled coil</keyword>
<accession>A0A481YWI2</accession>
<gene>
    <name evidence="2" type="ORF">LCMAC201_01390</name>
</gene>